<evidence type="ECO:0000313" key="7">
    <source>
        <dbReference type="EMBL" id="MEV8464633.1"/>
    </source>
</evidence>
<dbReference type="InterPro" id="IPR027417">
    <property type="entry name" value="P-loop_NTPase"/>
</dbReference>
<evidence type="ECO:0000256" key="3">
    <source>
        <dbReference type="ARBA" id="ARBA00022741"/>
    </source>
</evidence>
<dbReference type="Proteomes" id="UP001553148">
    <property type="component" value="Unassembled WGS sequence"/>
</dbReference>
<feature type="region of interest" description="Disordered" evidence="5">
    <location>
        <begin position="252"/>
        <end position="287"/>
    </location>
</feature>
<dbReference type="CDD" id="cd03257">
    <property type="entry name" value="ABC_NikE_OppD_transporters"/>
    <property type="match status" value="1"/>
</dbReference>
<sequence length="287" mass="31066">MTHDEAAAPGDGVLLRLDRVSKRYRRDALALDGVSLRVAAGETVGLVGESGSGKSTLARLALGLLAPDFGTVRFDGHDPHRLRGTAGRRVRARLQFVPQQPRGSLNPALRAGEAVAFALRLHGTPRRERPDRVADLFRKVGLDPDLARRRPRELSGGQVQRVAVARALATRPDLIVCDEPTSALDTTVQAQVLDLLAGLQERLGVAYLFISHDLAVVRRLAHRVVVLRHGRIVEEGDAASLWEAPRHPYTRALLDADDGAPARRRAPEPPTPTRPGDPEPVGEPSAP</sequence>
<evidence type="ECO:0000259" key="6">
    <source>
        <dbReference type="PROSITE" id="PS50893"/>
    </source>
</evidence>
<keyword evidence="2" id="KW-0813">Transport</keyword>
<dbReference type="RefSeq" id="WP_366504560.1">
    <property type="nucleotide sequence ID" value="NZ_JBFAUJ010000024.1"/>
</dbReference>
<evidence type="ECO:0000256" key="1">
    <source>
        <dbReference type="ARBA" id="ARBA00005417"/>
    </source>
</evidence>
<protein>
    <submittedName>
        <fullName evidence="7">ABC transporter ATP-binding protein</fullName>
    </submittedName>
</protein>
<dbReference type="Gene3D" id="3.40.50.300">
    <property type="entry name" value="P-loop containing nucleotide triphosphate hydrolases"/>
    <property type="match status" value="1"/>
</dbReference>
<evidence type="ECO:0000256" key="5">
    <source>
        <dbReference type="SAM" id="MobiDB-lite"/>
    </source>
</evidence>
<dbReference type="Pfam" id="PF00005">
    <property type="entry name" value="ABC_tran"/>
    <property type="match status" value="1"/>
</dbReference>
<dbReference type="InterPro" id="IPR050319">
    <property type="entry name" value="ABC_transp_ATP-bind"/>
</dbReference>
<dbReference type="PANTHER" id="PTHR43776">
    <property type="entry name" value="TRANSPORT ATP-BINDING PROTEIN"/>
    <property type="match status" value="1"/>
</dbReference>
<comment type="similarity">
    <text evidence="1">Belongs to the ABC transporter superfamily.</text>
</comment>
<organism evidence="7 8">
    <name type="scientific">Streptomyces griseosporeus</name>
    <dbReference type="NCBI Taxonomy" id="1910"/>
    <lineage>
        <taxon>Bacteria</taxon>
        <taxon>Bacillati</taxon>
        <taxon>Actinomycetota</taxon>
        <taxon>Actinomycetes</taxon>
        <taxon>Kitasatosporales</taxon>
        <taxon>Streptomycetaceae</taxon>
        <taxon>Streptomyces</taxon>
    </lineage>
</organism>
<dbReference type="GO" id="GO:0005524">
    <property type="term" value="F:ATP binding"/>
    <property type="evidence" value="ECO:0007669"/>
    <property type="project" value="UniProtKB-KW"/>
</dbReference>
<evidence type="ECO:0000313" key="8">
    <source>
        <dbReference type="Proteomes" id="UP001553148"/>
    </source>
</evidence>
<feature type="domain" description="ABC transporter" evidence="6">
    <location>
        <begin position="15"/>
        <end position="254"/>
    </location>
</feature>
<dbReference type="SMART" id="SM00382">
    <property type="entry name" value="AAA"/>
    <property type="match status" value="1"/>
</dbReference>
<name>A0ABV3KZF0_STRGS</name>
<dbReference type="SUPFAM" id="SSF52540">
    <property type="entry name" value="P-loop containing nucleoside triphosphate hydrolases"/>
    <property type="match status" value="1"/>
</dbReference>
<dbReference type="InterPro" id="IPR003593">
    <property type="entry name" value="AAA+_ATPase"/>
</dbReference>
<comment type="caution">
    <text evidence="7">The sequence shown here is derived from an EMBL/GenBank/DDBJ whole genome shotgun (WGS) entry which is preliminary data.</text>
</comment>
<keyword evidence="4 7" id="KW-0067">ATP-binding</keyword>
<dbReference type="EMBL" id="JBFAUJ010000024">
    <property type="protein sequence ID" value="MEV8464633.1"/>
    <property type="molecule type" value="Genomic_DNA"/>
</dbReference>
<dbReference type="PANTHER" id="PTHR43776:SF7">
    <property type="entry name" value="D,D-DIPEPTIDE TRANSPORT ATP-BINDING PROTEIN DDPF-RELATED"/>
    <property type="match status" value="1"/>
</dbReference>
<dbReference type="PROSITE" id="PS50893">
    <property type="entry name" value="ABC_TRANSPORTER_2"/>
    <property type="match status" value="1"/>
</dbReference>
<accession>A0ABV3KZF0</accession>
<keyword evidence="8" id="KW-1185">Reference proteome</keyword>
<evidence type="ECO:0000256" key="4">
    <source>
        <dbReference type="ARBA" id="ARBA00022840"/>
    </source>
</evidence>
<proteinExistence type="inferred from homology"/>
<keyword evidence="3" id="KW-0547">Nucleotide-binding</keyword>
<gene>
    <name evidence="7" type="ORF">AB0470_34405</name>
</gene>
<dbReference type="InterPro" id="IPR003439">
    <property type="entry name" value="ABC_transporter-like_ATP-bd"/>
</dbReference>
<evidence type="ECO:0000256" key="2">
    <source>
        <dbReference type="ARBA" id="ARBA00022448"/>
    </source>
</evidence>
<reference evidence="7 8" key="1">
    <citation type="submission" date="2024-06" db="EMBL/GenBank/DDBJ databases">
        <title>The Natural Products Discovery Center: Release of the First 8490 Sequenced Strains for Exploring Actinobacteria Biosynthetic Diversity.</title>
        <authorList>
            <person name="Kalkreuter E."/>
            <person name="Kautsar S.A."/>
            <person name="Yang D."/>
            <person name="Bader C.D."/>
            <person name="Teijaro C.N."/>
            <person name="Fluegel L."/>
            <person name="Davis C.M."/>
            <person name="Simpson J.R."/>
            <person name="Lauterbach L."/>
            <person name="Steele A.D."/>
            <person name="Gui C."/>
            <person name="Meng S."/>
            <person name="Li G."/>
            <person name="Viehrig K."/>
            <person name="Ye F."/>
            <person name="Su P."/>
            <person name="Kiefer A.F."/>
            <person name="Nichols A."/>
            <person name="Cepeda A.J."/>
            <person name="Yan W."/>
            <person name="Fan B."/>
            <person name="Jiang Y."/>
            <person name="Adhikari A."/>
            <person name="Zheng C.-J."/>
            <person name="Schuster L."/>
            <person name="Cowan T.M."/>
            <person name="Smanski M.J."/>
            <person name="Chevrette M.G."/>
            <person name="De Carvalho L.P.S."/>
            <person name="Shen B."/>
        </authorList>
    </citation>
    <scope>NUCLEOTIDE SEQUENCE [LARGE SCALE GENOMIC DNA]</scope>
    <source>
        <strain evidence="7 8">NPDC052360</strain>
    </source>
</reference>